<dbReference type="Pfam" id="PF00160">
    <property type="entry name" value="Pro_isomerase"/>
    <property type="match status" value="1"/>
</dbReference>
<dbReference type="Gene3D" id="2.40.100.10">
    <property type="entry name" value="Cyclophilin-like"/>
    <property type="match status" value="1"/>
</dbReference>
<evidence type="ECO:0000256" key="1">
    <source>
        <dbReference type="SAM" id="MobiDB-lite"/>
    </source>
</evidence>
<dbReference type="InterPro" id="IPR029000">
    <property type="entry name" value="Cyclophilin-like_dom_sf"/>
</dbReference>
<feature type="region of interest" description="Disordered" evidence="1">
    <location>
        <begin position="27"/>
        <end position="52"/>
    </location>
</feature>
<feature type="compositionally biased region" description="Basic residues" evidence="1">
    <location>
        <begin position="34"/>
        <end position="46"/>
    </location>
</feature>
<sequence length="373" mass="42785">MMDSTVEFPECVPEEVLEQERQRLLDLEEDKNKVKPKKKKIPKKQKSSGSAVHDALYEQHIERMKNITTKVDALPPTFHPTRVTGISMLRDDANVYMKRTRENIMLLAEMSHTMRTHGAIVPFRFEEPIVLSGYASAVSNVERLERMNQEFGKRLLEVRSEVDSGLELSSDPHRREFLGRRKQVSHFVVPAESLRKYEAFNLQLPEKELECKRLLRPCIFFDVYLKDVRPMGRIVVELYTEAAPLVVLEMIRACICNSNNRFSVIRLFPNLWMEVELEVAPNTALKEPIEYDAKIIDHSVCNYVLSFSKEYCMGFPGRICMTLSFKPISVVNGTRVGFGRVIRGAKICDCLQSYGTKNGKLSRGIIFTSCGLL</sequence>
<evidence type="ECO:0000313" key="3">
    <source>
        <dbReference type="Proteomes" id="UP000504634"/>
    </source>
</evidence>
<dbReference type="OrthoDB" id="193499at2759"/>
<keyword evidence="3" id="KW-1185">Reference proteome</keyword>
<feature type="domain" description="PPIase cyclophilin-type" evidence="2">
    <location>
        <begin position="231"/>
        <end position="370"/>
    </location>
</feature>
<dbReference type="SUPFAM" id="SSF50891">
    <property type="entry name" value="Cyclophilin-like"/>
    <property type="match status" value="1"/>
</dbReference>
<name>A0A6J2TLB9_DROLE</name>
<evidence type="ECO:0000313" key="4">
    <source>
        <dbReference type="RefSeq" id="XP_030376839.1"/>
    </source>
</evidence>
<accession>A0A6J2TLB9</accession>
<proteinExistence type="predicted"/>
<protein>
    <submittedName>
        <fullName evidence="4">Uncharacterized protein LOC115625798</fullName>
    </submittedName>
</protein>
<evidence type="ECO:0000259" key="2">
    <source>
        <dbReference type="Pfam" id="PF00160"/>
    </source>
</evidence>
<dbReference type="GO" id="GO:0003755">
    <property type="term" value="F:peptidyl-prolyl cis-trans isomerase activity"/>
    <property type="evidence" value="ECO:0007669"/>
    <property type="project" value="InterPro"/>
</dbReference>
<gene>
    <name evidence="4" type="primary">LOC115625798</name>
</gene>
<dbReference type="Proteomes" id="UP000504634">
    <property type="component" value="Unplaced"/>
</dbReference>
<dbReference type="RefSeq" id="XP_030376839.1">
    <property type="nucleotide sequence ID" value="XM_030520979.1"/>
</dbReference>
<reference evidence="4" key="1">
    <citation type="submission" date="2025-08" db="UniProtKB">
        <authorList>
            <consortium name="RefSeq"/>
        </authorList>
    </citation>
    <scope>IDENTIFICATION</scope>
    <source>
        <strain evidence="4">11010-0011.00</strain>
        <tissue evidence="4">Whole body</tissue>
    </source>
</reference>
<dbReference type="GeneID" id="115625798"/>
<dbReference type="InterPro" id="IPR002130">
    <property type="entry name" value="Cyclophilin-type_PPIase_dom"/>
</dbReference>
<organism evidence="3 4">
    <name type="scientific">Drosophila lebanonensis</name>
    <name type="common">Fruit fly</name>
    <name type="synonym">Scaptodrosophila lebanonensis</name>
    <dbReference type="NCBI Taxonomy" id="7225"/>
    <lineage>
        <taxon>Eukaryota</taxon>
        <taxon>Metazoa</taxon>
        <taxon>Ecdysozoa</taxon>
        <taxon>Arthropoda</taxon>
        <taxon>Hexapoda</taxon>
        <taxon>Insecta</taxon>
        <taxon>Pterygota</taxon>
        <taxon>Neoptera</taxon>
        <taxon>Endopterygota</taxon>
        <taxon>Diptera</taxon>
        <taxon>Brachycera</taxon>
        <taxon>Muscomorpha</taxon>
        <taxon>Ephydroidea</taxon>
        <taxon>Drosophilidae</taxon>
        <taxon>Scaptodrosophila</taxon>
    </lineage>
</organism>
<dbReference type="AlphaFoldDB" id="A0A6J2TLB9"/>